<evidence type="ECO:0000256" key="1">
    <source>
        <dbReference type="ARBA" id="ARBA00004173"/>
    </source>
</evidence>
<dbReference type="AlphaFoldDB" id="A0AAE0IS11"/>
<protein>
    <recommendedName>
        <fullName evidence="7">Large ribosomal subunit protein mL54</fullName>
    </recommendedName>
</protein>
<accession>A0AAE0IS11</accession>
<proteinExistence type="inferred from homology"/>
<comment type="subcellular location">
    <subcellularLocation>
        <location evidence="1">Mitochondrion</location>
    </subcellularLocation>
</comment>
<keyword evidence="3 8" id="KW-0689">Ribosomal protein</keyword>
<evidence type="ECO:0000256" key="3">
    <source>
        <dbReference type="ARBA" id="ARBA00022980"/>
    </source>
</evidence>
<dbReference type="PANTHER" id="PTHR28595">
    <property type="entry name" value="39S RIBOSOMAL PROTEIN L54, MITOCHONDRIAL"/>
    <property type="match status" value="1"/>
</dbReference>
<name>A0AAE0IS11_9PEZI</name>
<sequence length="219" mass="23424">MICGTCLRRATGFGPSALHATRPIASSSSSSSARALFTTSIRARNATPAAAAEASTAPAIPANIAGASTAAAQGEAKEPLSSCPAGTVLNGLNYFKGRTDPQALPDEAYPEWLWRCLEVQKKTDVEDAADAGDAFSKSKKQRRLANKRLRQLEDKARSGDVDALIPKIPLQKQSVNLPGSEGDDVVAAVQAVDKRDELRKAMRKERRAKIKESNYLKSM</sequence>
<reference evidence="8" key="2">
    <citation type="submission" date="2023-06" db="EMBL/GenBank/DDBJ databases">
        <authorList>
            <consortium name="Lawrence Berkeley National Laboratory"/>
            <person name="Haridas S."/>
            <person name="Hensen N."/>
            <person name="Bonometti L."/>
            <person name="Westerberg I."/>
            <person name="Brannstrom I.O."/>
            <person name="Guillou S."/>
            <person name="Cros-Aarteil S."/>
            <person name="Calhoun S."/>
            <person name="Kuo A."/>
            <person name="Mondo S."/>
            <person name="Pangilinan J."/>
            <person name="Riley R."/>
            <person name="Labutti K."/>
            <person name="Andreopoulos B."/>
            <person name="Lipzen A."/>
            <person name="Chen C."/>
            <person name="Yanf M."/>
            <person name="Daum C."/>
            <person name="Ng V."/>
            <person name="Clum A."/>
            <person name="Steindorff A."/>
            <person name="Ohm R."/>
            <person name="Martin F."/>
            <person name="Silar P."/>
            <person name="Natvig D."/>
            <person name="Lalanne C."/>
            <person name="Gautier V."/>
            <person name="Ament-Velasquez S.L."/>
            <person name="Kruys A."/>
            <person name="Hutchinson M.I."/>
            <person name="Powell A.J."/>
            <person name="Barry K."/>
            <person name="Miller A.N."/>
            <person name="Grigoriev I.V."/>
            <person name="Debuchy R."/>
            <person name="Gladieux P."/>
            <person name="Thoren M.H."/>
            <person name="Johannesson H."/>
        </authorList>
    </citation>
    <scope>NUCLEOTIDE SEQUENCE</scope>
    <source>
        <strain evidence="8">CBS 118394</strain>
    </source>
</reference>
<dbReference type="Pfam" id="PF08561">
    <property type="entry name" value="Ribosomal_L37"/>
    <property type="match status" value="1"/>
</dbReference>
<keyword evidence="5" id="KW-0687">Ribonucleoprotein</keyword>
<dbReference type="Proteomes" id="UP001283341">
    <property type="component" value="Unassembled WGS sequence"/>
</dbReference>
<organism evidence="8 9">
    <name type="scientific">Apodospora peruviana</name>
    <dbReference type="NCBI Taxonomy" id="516989"/>
    <lineage>
        <taxon>Eukaryota</taxon>
        <taxon>Fungi</taxon>
        <taxon>Dikarya</taxon>
        <taxon>Ascomycota</taxon>
        <taxon>Pezizomycotina</taxon>
        <taxon>Sordariomycetes</taxon>
        <taxon>Sordariomycetidae</taxon>
        <taxon>Sordariales</taxon>
        <taxon>Lasiosphaeriaceae</taxon>
        <taxon>Apodospora</taxon>
    </lineage>
</organism>
<evidence type="ECO:0000256" key="2">
    <source>
        <dbReference type="ARBA" id="ARBA00022946"/>
    </source>
</evidence>
<evidence type="ECO:0000313" key="8">
    <source>
        <dbReference type="EMBL" id="KAK3330158.1"/>
    </source>
</evidence>
<evidence type="ECO:0000256" key="4">
    <source>
        <dbReference type="ARBA" id="ARBA00023128"/>
    </source>
</evidence>
<evidence type="ECO:0000256" key="6">
    <source>
        <dbReference type="ARBA" id="ARBA00033752"/>
    </source>
</evidence>
<dbReference type="GO" id="GO:0005762">
    <property type="term" value="C:mitochondrial large ribosomal subunit"/>
    <property type="evidence" value="ECO:0007669"/>
    <property type="project" value="TreeGrafter"/>
</dbReference>
<keyword evidence="9" id="KW-1185">Reference proteome</keyword>
<dbReference type="EMBL" id="JAUEDM010000001">
    <property type="protein sequence ID" value="KAK3330158.1"/>
    <property type="molecule type" value="Genomic_DNA"/>
</dbReference>
<evidence type="ECO:0000313" key="9">
    <source>
        <dbReference type="Proteomes" id="UP001283341"/>
    </source>
</evidence>
<keyword evidence="4" id="KW-0496">Mitochondrion</keyword>
<dbReference type="GO" id="GO:0003735">
    <property type="term" value="F:structural constituent of ribosome"/>
    <property type="evidence" value="ECO:0007669"/>
    <property type="project" value="TreeGrafter"/>
</dbReference>
<gene>
    <name evidence="8" type="ORF">B0H66DRAFT_47641</name>
</gene>
<evidence type="ECO:0000256" key="7">
    <source>
        <dbReference type="ARBA" id="ARBA00035179"/>
    </source>
</evidence>
<comment type="caution">
    <text evidence="8">The sequence shown here is derived from an EMBL/GenBank/DDBJ whole genome shotgun (WGS) entry which is preliminary data.</text>
</comment>
<evidence type="ECO:0000256" key="5">
    <source>
        <dbReference type="ARBA" id="ARBA00023274"/>
    </source>
</evidence>
<keyword evidence="2" id="KW-0809">Transit peptide</keyword>
<comment type="similarity">
    <text evidence="6">Belongs to the mitochondrion-specific ribosomal protein mL54 family.</text>
</comment>
<dbReference type="PANTHER" id="PTHR28595:SF1">
    <property type="entry name" value="LARGE RIBOSOMAL SUBUNIT PROTEIN ML54"/>
    <property type="match status" value="1"/>
</dbReference>
<reference evidence="8" key="1">
    <citation type="journal article" date="2023" name="Mol. Phylogenet. Evol.">
        <title>Genome-scale phylogeny and comparative genomics of the fungal order Sordariales.</title>
        <authorList>
            <person name="Hensen N."/>
            <person name="Bonometti L."/>
            <person name="Westerberg I."/>
            <person name="Brannstrom I.O."/>
            <person name="Guillou S."/>
            <person name="Cros-Aarteil S."/>
            <person name="Calhoun S."/>
            <person name="Haridas S."/>
            <person name="Kuo A."/>
            <person name="Mondo S."/>
            <person name="Pangilinan J."/>
            <person name="Riley R."/>
            <person name="LaButti K."/>
            <person name="Andreopoulos B."/>
            <person name="Lipzen A."/>
            <person name="Chen C."/>
            <person name="Yan M."/>
            <person name="Daum C."/>
            <person name="Ng V."/>
            <person name="Clum A."/>
            <person name="Steindorff A."/>
            <person name="Ohm R.A."/>
            <person name="Martin F."/>
            <person name="Silar P."/>
            <person name="Natvig D.O."/>
            <person name="Lalanne C."/>
            <person name="Gautier V."/>
            <person name="Ament-Velasquez S.L."/>
            <person name="Kruys A."/>
            <person name="Hutchinson M.I."/>
            <person name="Powell A.J."/>
            <person name="Barry K."/>
            <person name="Miller A.N."/>
            <person name="Grigoriev I.V."/>
            <person name="Debuchy R."/>
            <person name="Gladieux P."/>
            <person name="Hiltunen Thoren M."/>
            <person name="Johannesson H."/>
        </authorList>
    </citation>
    <scope>NUCLEOTIDE SEQUENCE</scope>
    <source>
        <strain evidence="8">CBS 118394</strain>
    </source>
</reference>
<dbReference type="InterPro" id="IPR013870">
    <property type="entry name" value="Ribosomal_mL54"/>
</dbReference>